<gene>
    <name evidence="2" type="ORF">GSY63_13940</name>
</gene>
<evidence type="ECO:0008006" key="4">
    <source>
        <dbReference type="Google" id="ProtNLM"/>
    </source>
</evidence>
<dbReference type="GO" id="GO:0019867">
    <property type="term" value="C:outer membrane"/>
    <property type="evidence" value="ECO:0007669"/>
    <property type="project" value="InterPro"/>
</dbReference>
<comment type="caution">
    <text evidence="2">The sequence shown here is derived from an EMBL/GenBank/DDBJ whole genome shotgun (WGS) entry which is preliminary data.</text>
</comment>
<keyword evidence="1" id="KW-0732">Signal</keyword>
<protein>
    <recommendedName>
        <fullName evidence="4">Lipopolysaccharide-assembly</fullName>
    </recommendedName>
</protein>
<evidence type="ECO:0000313" key="3">
    <source>
        <dbReference type="Proteomes" id="UP000638732"/>
    </source>
</evidence>
<reference evidence="2" key="2">
    <citation type="submission" date="2020-10" db="EMBL/GenBank/DDBJ databases">
        <title>Mucilaginibacter sp. nov., isolated from soil.</title>
        <authorList>
            <person name="Jeon C.O."/>
        </authorList>
    </citation>
    <scope>NUCLEOTIDE SEQUENCE</scope>
    <source>
        <strain evidence="2">R11</strain>
    </source>
</reference>
<organism evidence="2 3">
    <name type="scientific">Mucilaginibacter agri</name>
    <dbReference type="NCBI Taxonomy" id="2695265"/>
    <lineage>
        <taxon>Bacteria</taxon>
        <taxon>Pseudomonadati</taxon>
        <taxon>Bacteroidota</taxon>
        <taxon>Sphingobacteriia</taxon>
        <taxon>Sphingobacteriales</taxon>
        <taxon>Sphingobacteriaceae</taxon>
        <taxon>Mucilaginibacter</taxon>
    </lineage>
</organism>
<name>A0A966DTA7_9SPHI</name>
<feature type="chain" id="PRO_5037799133" description="Lipopolysaccharide-assembly" evidence="1">
    <location>
        <begin position="25"/>
        <end position="174"/>
    </location>
</feature>
<dbReference type="RefSeq" id="WP_166586442.1">
    <property type="nucleotide sequence ID" value="NZ_WWEO01000043.1"/>
</dbReference>
<reference evidence="2" key="1">
    <citation type="submission" date="2020-01" db="EMBL/GenBank/DDBJ databases">
        <authorList>
            <person name="Seo Y.L."/>
        </authorList>
    </citation>
    <scope>NUCLEOTIDE SEQUENCE</scope>
    <source>
        <strain evidence="2">R11</strain>
    </source>
</reference>
<proteinExistence type="predicted"/>
<evidence type="ECO:0000313" key="2">
    <source>
        <dbReference type="EMBL" id="NCD70465.1"/>
    </source>
</evidence>
<dbReference type="GO" id="GO:0043165">
    <property type="term" value="P:Gram-negative-bacterium-type cell outer membrane assembly"/>
    <property type="evidence" value="ECO:0007669"/>
    <property type="project" value="InterPro"/>
</dbReference>
<keyword evidence="3" id="KW-1185">Reference proteome</keyword>
<dbReference type="AlphaFoldDB" id="A0A966DTA7"/>
<dbReference type="Proteomes" id="UP000638732">
    <property type="component" value="Unassembled WGS sequence"/>
</dbReference>
<dbReference type="InterPro" id="IPR007485">
    <property type="entry name" value="LPS_assembly_LptE"/>
</dbReference>
<feature type="signal peptide" evidence="1">
    <location>
        <begin position="1"/>
        <end position="24"/>
    </location>
</feature>
<sequence>MFKARALFSIVAIVILCCISQSCAYRLDGISIPAGLKTINVEYFENNAPYVLTSLSQSVTEAIKTRIRSQTSLSIVRGEGNATMSGSIVGYSIGPVAVQATNTNTAPPIASKSRLTITVNVKYVNDIDKKLNFEQSFSRWADFSGDIGSQEQKLVAQILPEITEDIFNKAFANW</sequence>
<accession>A0A966DTA7</accession>
<evidence type="ECO:0000256" key="1">
    <source>
        <dbReference type="SAM" id="SignalP"/>
    </source>
</evidence>
<dbReference type="PROSITE" id="PS51257">
    <property type="entry name" value="PROKAR_LIPOPROTEIN"/>
    <property type="match status" value="1"/>
</dbReference>
<dbReference type="Pfam" id="PF04390">
    <property type="entry name" value="LptE"/>
    <property type="match status" value="1"/>
</dbReference>
<dbReference type="EMBL" id="WWEO01000043">
    <property type="protein sequence ID" value="NCD70465.1"/>
    <property type="molecule type" value="Genomic_DNA"/>
</dbReference>